<evidence type="ECO:0000313" key="2">
    <source>
        <dbReference type="EMBL" id="KAF9474435.1"/>
    </source>
</evidence>
<proteinExistence type="predicted"/>
<comment type="caution">
    <text evidence="2">The sequence shown here is derived from an EMBL/GenBank/DDBJ whole genome shotgun (WGS) entry which is preliminary data.</text>
</comment>
<feature type="transmembrane region" description="Helical" evidence="1">
    <location>
        <begin position="16"/>
        <end position="36"/>
    </location>
</feature>
<name>A0A9P5YTH6_9AGAR</name>
<keyword evidence="3" id="KW-1185">Reference proteome</keyword>
<organism evidence="2 3">
    <name type="scientific">Pholiota conissans</name>
    <dbReference type="NCBI Taxonomy" id="109636"/>
    <lineage>
        <taxon>Eukaryota</taxon>
        <taxon>Fungi</taxon>
        <taxon>Dikarya</taxon>
        <taxon>Basidiomycota</taxon>
        <taxon>Agaricomycotina</taxon>
        <taxon>Agaricomycetes</taxon>
        <taxon>Agaricomycetidae</taxon>
        <taxon>Agaricales</taxon>
        <taxon>Agaricineae</taxon>
        <taxon>Strophariaceae</taxon>
        <taxon>Pholiota</taxon>
    </lineage>
</organism>
<accession>A0A9P5YTH6</accession>
<evidence type="ECO:0000313" key="3">
    <source>
        <dbReference type="Proteomes" id="UP000807469"/>
    </source>
</evidence>
<sequence length="57" mass="6216">MRPVIYAMIPPDGKSVSILLPMFTTLHAFAIAIVLLHPSPIVLRRHVLVVGKGVDTI</sequence>
<gene>
    <name evidence="2" type="ORF">BDN70DRAFT_884823</name>
</gene>
<reference evidence="2" key="1">
    <citation type="submission" date="2020-11" db="EMBL/GenBank/DDBJ databases">
        <authorList>
            <consortium name="DOE Joint Genome Institute"/>
            <person name="Ahrendt S."/>
            <person name="Riley R."/>
            <person name="Andreopoulos W."/>
            <person name="Labutti K."/>
            <person name="Pangilinan J."/>
            <person name="Ruiz-Duenas F.J."/>
            <person name="Barrasa J.M."/>
            <person name="Sanchez-Garcia M."/>
            <person name="Camarero S."/>
            <person name="Miyauchi S."/>
            <person name="Serrano A."/>
            <person name="Linde D."/>
            <person name="Babiker R."/>
            <person name="Drula E."/>
            <person name="Ayuso-Fernandez I."/>
            <person name="Pacheco R."/>
            <person name="Padilla G."/>
            <person name="Ferreira P."/>
            <person name="Barriuso J."/>
            <person name="Kellner H."/>
            <person name="Castanera R."/>
            <person name="Alfaro M."/>
            <person name="Ramirez L."/>
            <person name="Pisabarro A.G."/>
            <person name="Kuo A."/>
            <person name="Tritt A."/>
            <person name="Lipzen A."/>
            <person name="He G."/>
            <person name="Yan M."/>
            <person name="Ng V."/>
            <person name="Cullen D."/>
            <person name="Martin F."/>
            <person name="Rosso M.-N."/>
            <person name="Henrissat B."/>
            <person name="Hibbett D."/>
            <person name="Martinez A.T."/>
            <person name="Grigoriev I.V."/>
        </authorList>
    </citation>
    <scope>NUCLEOTIDE SEQUENCE</scope>
    <source>
        <strain evidence="2">CIRM-BRFM 674</strain>
    </source>
</reference>
<protein>
    <submittedName>
        <fullName evidence="2">Uncharacterized protein</fullName>
    </submittedName>
</protein>
<keyword evidence="1" id="KW-1133">Transmembrane helix</keyword>
<evidence type="ECO:0000256" key="1">
    <source>
        <dbReference type="SAM" id="Phobius"/>
    </source>
</evidence>
<keyword evidence="1" id="KW-0472">Membrane</keyword>
<dbReference type="AlphaFoldDB" id="A0A9P5YTH6"/>
<keyword evidence="1" id="KW-0812">Transmembrane</keyword>
<dbReference type="EMBL" id="MU155379">
    <property type="protein sequence ID" value="KAF9474435.1"/>
    <property type="molecule type" value="Genomic_DNA"/>
</dbReference>
<dbReference type="Proteomes" id="UP000807469">
    <property type="component" value="Unassembled WGS sequence"/>
</dbReference>